<evidence type="ECO:0000313" key="1">
    <source>
        <dbReference type="EMBL" id="GIF57616.1"/>
    </source>
</evidence>
<reference evidence="1 2" key="1">
    <citation type="submission" date="2021-01" db="EMBL/GenBank/DDBJ databases">
        <title>Whole genome shotgun sequence of Asanoa iriomotensis NBRC 100142.</title>
        <authorList>
            <person name="Komaki H."/>
            <person name="Tamura T."/>
        </authorList>
    </citation>
    <scope>NUCLEOTIDE SEQUENCE [LARGE SCALE GENOMIC DNA]</scope>
    <source>
        <strain evidence="1 2">NBRC 100142</strain>
    </source>
</reference>
<sequence length="82" mass="9304">MHANPTLFPHRPSYLGGVAVRPRVRTGGRVGVRLDPDPHTDPRQRLTALVNLPNTARKIVQKDSLLCESPRERIYLGRYAYD</sequence>
<proteinExistence type="predicted"/>
<comment type="caution">
    <text evidence="1">The sequence shown here is derived from an EMBL/GenBank/DDBJ whole genome shotgun (WGS) entry which is preliminary data.</text>
</comment>
<accession>A0ABQ4C4A9</accession>
<keyword evidence="2" id="KW-1185">Reference proteome</keyword>
<evidence type="ECO:0000313" key="2">
    <source>
        <dbReference type="Proteomes" id="UP000624325"/>
    </source>
</evidence>
<gene>
    <name evidence="1" type="ORF">Air01nite_37110</name>
</gene>
<name>A0ABQ4C4A9_9ACTN</name>
<dbReference type="Proteomes" id="UP000624325">
    <property type="component" value="Unassembled WGS sequence"/>
</dbReference>
<dbReference type="EMBL" id="BONC01000025">
    <property type="protein sequence ID" value="GIF57616.1"/>
    <property type="molecule type" value="Genomic_DNA"/>
</dbReference>
<protein>
    <submittedName>
        <fullName evidence="1">Uncharacterized protein</fullName>
    </submittedName>
</protein>
<organism evidence="1 2">
    <name type="scientific">Asanoa iriomotensis</name>
    <dbReference type="NCBI Taxonomy" id="234613"/>
    <lineage>
        <taxon>Bacteria</taxon>
        <taxon>Bacillati</taxon>
        <taxon>Actinomycetota</taxon>
        <taxon>Actinomycetes</taxon>
        <taxon>Micromonosporales</taxon>
        <taxon>Micromonosporaceae</taxon>
        <taxon>Asanoa</taxon>
    </lineage>
</organism>